<proteinExistence type="predicted"/>
<comment type="caution">
    <text evidence="1">The sequence shown here is derived from an EMBL/GenBank/DDBJ whole genome shotgun (WGS) entry which is preliminary data.</text>
</comment>
<feature type="non-terminal residue" evidence="1">
    <location>
        <position position="1"/>
    </location>
</feature>
<gene>
    <name evidence="1" type="ORF">F2177_22510</name>
</gene>
<organism evidence="1">
    <name type="scientific">Salmonella enterica</name>
    <name type="common">Salmonella choleraesuis</name>
    <dbReference type="NCBI Taxonomy" id="28901"/>
    <lineage>
        <taxon>Bacteria</taxon>
        <taxon>Pseudomonadati</taxon>
        <taxon>Pseudomonadota</taxon>
        <taxon>Gammaproteobacteria</taxon>
        <taxon>Enterobacterales</taxon>
        <taxon>Enterobacteriaceae</taxon>
        <taxon>Salmonella</taxon>
    </lineage>
</organism>
<evidence type="ECO:0008006" key="2">
    <source>
        <dbReference type="Google" id="ProtNLM"/>
    </source>
</evidence>
<evidence type="ECO:0000313" key="1">
    <source>
        <dbReference type="EMBL" id="ECS0941125.1"/>
    </source>
</evidence>
<sequence length="73" mass="8581">KHSDLKAKIHEKEKLSSHCLLVPISQFESRIMQLIGLARNSIMYLSLAIHFEERKRPNDGIYMQREVPLKHNL</sequence>
<protein>
    <recommendedName>
        <fullName evidence="2">LA2681-like HEPN domain-containing protein</fullName>
    </recommendedName>
</protein>
<reference evidence="1" key="1">
    <citation type="submission" date="2019-09" db="EMBL/GenBank/DDBJ databases">
        <authorList>
            <consortium name="PulseNet: The National Subtyping Network for Foodborne Disease Surveillance"/>
            <person name="Tarr C.L."/>
            <person name="Trees E."/>
            <person name="Katz L.S."/>
            <person name="Carleton-Romer H.A."/>
            <person name="Stroika S."/>
            <person name="Kucerova Z."/>
            <person name="Roache K.F."/>
            <person name="Sabol A.L."/>
            <person name="Besser J."/>
            <person name="Gerner-Smidt P."/>
        </authorList>
    </citation>
    <scope>NUCLEOTIDE SEQUENCE</scope>
    <source>
        <strain evidence="1">PNUSAS098352</strain>
    </source>
</reference>
<dbReference type="EMBL" id="AAKILY010000323">
    <property type="protein sequence ID" value="ECS0941125.1"/>
    <property type="molecule type" value="Genomic_DNA"/>
</dbReference>
<name>A0A616C4X7_SALER</name>
<accession>A0A616C4X7</accession>
<dbReference type="AlphaFoldDB" id="A0A616C4X7"/>